<sequence>MTNFIFIWLPDFYNADIFFKMSRIVLFLVKIVQVFQGKII</sequence>
<reference evidence="1 2" key="1">
    <citation type="submission" date="2009-02" db="EMBL/GenBank/DDBJ databases">
        <authorList>
            <person name="Fulton L."/>
            <person name="Clifton S."/>
            <person name="Fulton B."/>
            <person name="Xu J."/>
            <person name="Minx P."/>
            <person name="Pepin K.H."/>
            <person name="Johnson M."/>
            <person name="Bhonagiri V."/>
            <person name="Nash W.E."/>
            <person name="Mardis E.R."/>
            <person name="Wilson R.K."/>
        </authorList>
    </citation>
    <scope>NUCLEOTIDE SEQUENCE [LARGE SCALE GENOMIC DNA]</scope>
    <source>
        <strain evidence="1 2">DSM 16841</strain>
    </source>
</reference>
<evidence type="ECO:0000313" key="2">
    <source>
        <dbReference type="Proteomes" id="UP000003561"/>
    </source>
</evidence>
<dbReference type="EMBL" id="ACFY01000026">
    <property type="protein sequence ID" value="EEG95547.1"/>
    <property type="molecule type" value="Genomic_DNA"/>
</dbReference>
<dbReference type="AlphaFoldDB" id="C0FPB2"/>
<accession>C0FPB2</accession>
<dbReference type="Proteomes" id="UP000003561">
    <property type="component" value="Unassembled WGS sequence"/>
</dbReference>
<name>C0FPB2_9FIRM</name>
<evidence type="ECO:0000313" key="1">
    <source>
        <dbReference type="EMBL" id="EEG95547.1"/>
    </source>
</evidence>
<organism evidence="1 2">
    <name type="scientific">Roseburia inulinivorans DSM 16841</name>
    <dbReference type="NCBI Taxonomy" id="622312"/>
    <lineage>
        <taxon>Bacteria</taxon>
        <taxon>Bacillati</taxon>
        <taxon>Bacillota</taxon>
        <taxon>Clostridia</taxon>
        <taxon>Lachnospirales</taxon>
        <taxon>Lachnospiraceae</taxon>
        <taxon>Roseburia</taxon>
    </lineage>
</organism>
<proteinExistence type="predicted"/>
<comment type="caution">
    <text evidence="1">The sequence shown here is derived from an EMBL/GenBank/DDBJ whole genome shotgun (WGS) entry which is preliminary data.</text>
</comment>
<gene>
    <name evidence="1" type="ORF">ROSEINA2194_00564</name>
</gene>
<protein>
    <submittedName>
        <fullName evidence="1">Uncharacterized protein</fullName>
    </submittedName>
</protein>
<reference evidence="1 2" key="2">
    <citation type="submission" date="2009-03" db="EMBL/GenBank/DDBJ databases">
        <title>Draft genome sequence of Roseburia inulinivorans (DSM 16841).</title>
        <authorList>
            <person name="Sudarsanam P."/>
            <person name="Ley R."/>
            <person name="Guruge J."/>
            <person name="Turnbaugh P.J."/>
            <person name="Mahowald M."/>
            <person name="Liep D."/>
            <person name="Gordon J."/>
        </authorList>
    </citation>
    <scope>NUCLEOTIDE SEQUENCE [LARGE SCALE GENOMIC DNA]</scope>
    <source>
        <strain evidence="1 2">DSM 16841</strain>
    </source>
</reference>